<dbReference type="InterPro" id="IPR010994">
    <property type="entry name" value="RuvA_2-like"/>
</dbReference>
<proteinExistence type="predicted"/>
<dbReference type="AlphaFoldDB" id="A0ABD2PYC9"/>
<gene>
    <name evidence="2" type="primary">SRBD1_1</name>
    <name evidence="2" type="ORF">Ciccas_009319</name>
</gene>
<dbReference type="InterPro" id="IPR012340">
    <property type="entry name" value="NA-bd_OB-fold"/>
</dbReference>
<comment type="caution">
    <text evidence="2">The sequence shown here is derived from an EMBL/GenBank/DDBJ whole genome shotgun (WGS) entry which is preliminary data.</text>
</comment>
<dbReference type="Pfam" id="PF00575">
    <property type="entry name" value="S1"/>
    <property type="match status" value="1"/>
</dbReference>
<dbReference type="Pfam" id="PF12836">
    <property type="entry name" value="HHH_3"/>
    <property type="match status" value="1"/>
</dbReference>
<dbReference type="PANTHER" id="PTHR10724">
    <property type="entry name" value="30S RIBOSOMAL PROTEIN S1"/>
    <property type="match status" value="1"/>
</dbReference>
<dbReference type="Gene3D" id="2.40.50.140">
    <property type="entry name" value="Nucleic acid-binding proteins"/>
    <property type="match status" value="1"/>
</dbReference>
<dbReference type="SUPFAM" id="SSF47781">
    <property type="entry name" value="RuvA domain 2-like"/>
    <property type="match status" value="2"/>
</dbReference>
<reference evidence="2 3" key="1">
    <citation type="submission" date="2024-11" db="EMBL/GenBank/DDBJ databases">
        <title>Adaptive evolution of stress response genes in parasites aligns with host niche diversity.</title>
        <authorList>
            <person name="Hahn C."/>
            <person name="Resl P."/>
        </authorList>
    </citation>
    <scope>NUCLEOTIDE SEQUENCE [LARGE SCALE GENOMIC DNA]</scope>
    <source>
        <strain evidence="2">EGGRZ-B1_66</strain>
        <tissue evidence="2">Body</tissue>
    </source>
</reference>
<dbReference type="InterPro" id="IPR050437">
    <property type="entry name" value="Ribos_protein_bS1-like"/>
</dbReference>
<dbReference type="InterPro" id="IPR003029">
    <property type="entry name" value="S1_domain"/>
</dbReference>
<protein>
    <submittedName>
        <fullName evidence="2">S1 RNA binding domain 1</fullName>
    </submittedName>
</protein>
<dbReference type="Proteomes" id="UP001626550">
    <property type="component" value="Unassembled WGS sequence"/>
</dbReference>
<dbReference type="InterPro" id="IPR041692">
    <property type="entry name" value="HHH_9"/>
</dbReference>
<dbReference type="SUPFAM" id="SSF50249">
    <property type="entry name" value="Nucleic acid-binding proteins"/>
    <property type="match status" value="1"/>
</dbReference>
<dbReference type="Gene3D" id="1.10.150.310">
    <property type="entry name" value="Tex RuvX-like domain-like"/>
    <property type="match status" value="2"/>
</dbReference>
<evidence type="ECO:0000313" key="3">
    <source>
        <dbReference type="Proteomes" id="UP001626550"/>
    </source>
</evidence>
<sequence>KRLEEVVNSIVEECISFVGLDLNLAPLHMLYRVAGLTMRRAQSIIDYREQNNGFHSRHELLKVSRSGHLLFLGSWNRAKDVCSMCWFFAGSSCSSGNEKADKVCFFLIRTLSSQNAPLSLDETVCNLRPSLVVASTPHAQAPGCSKNIYDDDVVMLDTTEEVTLCHTPGAKHALEKMDCTPAVSTKRQCLGLEDDDIIMIDDTCDPIDLCDESSEESVHLSEEDLAFNPLDQTAVHPQTYLVTKSIILAMHWHLTDVGSPAFVDRFQRLKEESNLDVFLSRFVTNDVGLPTLRDIVDYLSRPLEFDERQNLFEPLFHENILDADKIKPGTKVVGRVKNVTTFGAFVECGLSNDVFIHLNDFPHQSRKELQRANMNARNQALFNSLHFGDRIEGTVKLVKVVGSGSKKHFNINLHKVRKISPDEKFH</sequence>
<dbReference type="Pfam" id="PF17674">
    <property type="entry name" value="HHH_9"/>
    <property type="match status" value="1"/>
</dbReference>
<keyword evidence="3" id="KW-1185">Reference proteome</keyword>
<dbReference type="PANTHER" id="PTHR10724:SF10">
    <property type="entry name" value="S1 RNA-BINDING DOMAIN-CONTAINING PROTEIN 1"/>
    <property type="match status" value="1"/>
</dbReference>
<feature type="non-terminal residue" evidence="2">
    <location>
        <position position="1"/>
    </location>
</feature>
<accession>A0ABD2PYC9</accession>
<feature type="domain" description="S1 motif" evidence="1">
    <location>
        <begin position="329"/>
        <end position="414"/>
    </location>
</feature>
<organism evidence="2 3">
    <name type="scientific">Cichlidogyrus casuarinus</name>
    <dbReference type="NCBI Taxonomy" id="1844966"/>
    <lineage>
        <taxon>Eukaryota</taxon>
        <taxon>Metazoa</taxon>
        <taxon>Spiralia</taxon>
        <taxon>Lophotrochozoa</taxon>
        <taxon>Platyhelminthes</taxon>
        <taxon>Monogenea</taxon>
        <taxon>Monopisthocotylea</taxon>
        <taxon>Dactylogyridea</taxon>
        <taxon>Ancyrocephalidae</taxon>
        <taxon>Cichlidogyrus</taxon>
    </lineage>
</organism>
<evidence type="ECO:0000313" key="2">
    <source>
        <dbReference type="EMBL" id="KAL3312093.1"/>
    </source>
</evidence>
<dbReference type="PROSITE" id="PS50126">
    <property type="entry name" value="S1"/>
    <property type="match status" value="1"/>
</dbReference>
<evidence type="ECO:0000259" key="1">
    <source>
        <dbReference type="PROSITE" id="PS50126"/>
    </source>
</evidence>
<dbReference type="EMBL" id="JBJKFK010001857">
    <property type="protein sequence ID" value="KAL3312093.1"/>
    <property type="molecule type" value="Genomic_DNA"/>
</dbReference>
<name>A0ABD2PYC9_9PLAT</name>